<comment type="caution">
    <text evidence="2">The sequence shown here is derived from an EMBL/GenBank/DDBJ whole genome shotgun (WGS) entry which is preliminary data.</text>
</comment>
<sequence>MASTLMNGDESWVWQKKHEIEVVIENIMLTKLVACKKGQGYFILTSLYETIARNHWNERATYAEIVPCGNSWPLPILLQNRSERKIITKTTINKKKYQGSNNAGRAAVAARAAAGRAAPGITKTERLDLRETILLKDKGVKISNSFHGRFLSSECEFRCFSLISTISFPSSSPLPLSSDYPRVSHASVTDSAVRPLTTRAHKGAPGRETAPHARRLLRQ</sequence>
<evidence type="ECO:0000313" key="2">
    <source>
        <dbReference type="EMBL" id="GBP57555.1"/>
    </source>
</evidence>
<gene>
    <name evidence="2" type="ORF">EVAR_40083_1</name>
</gene>
<proteinExistence type="predicted"/>
<dbReference type="Proteomes" id="UP000299102">
    <property type="component" value="Unassembled WGS sequence"/>
</dbReference>
<reference evidence="2 3" key="1">
    <citation type="journal article" date="2019" name="Commun. Biol.">
        <title>The bagworm genome reveals a unique fibroin gene that provides high tensile strength.</title>
        <authorList>
            <person name="Kono N."/>
            <person name="Nakamura H."/>
            <person name="Ohtoshi R."/>
            <person name="Tomita M."/>
            <person name="Numata K."/>
            <person name="Arakawa K."/>
        </authorList>
    </citation>
    <scope>NUCLEOTIDE SEQUENCE [LARGE SCALE GENOMIC DNA]</scope>
</reference>
<accession>A0A4C1X5Q8</accession>
<evidence type="ECO:0000256" key="1">
    <source>
        <dbReference type="SAM" id="MobiDB-lite"/>
    </source>
</evidence>
<organism evidence="2 3">
    <name type="scientific">Eumeta variegata</name>
    <name type="common">Bagworm moth</name>
    <name type="synonym">Eumeta japonica</name>
    <dbReference type="NCBI Taxonomy" id="151549"/>
    <lineage>
        <taxon>Eukaryota</taxon>
        <taxon>Metazoa</taxon>
        <taxon>Ecdysozoa</taxon>
        <taxon>Arthropoda</taxon>
        <taxon>Hexapoda</taxon>
        <taxon>Insecta</taxon>
        <taxon>Pterygota</taxon>
        <taxon>Neoptera</taxon>
        <taxon>Endopterygota</taxon>
        <taxon>Lepidoptera</taxon>
        <taxon>Glossata</taxon>
        <taxon>Ditrysia</taxon>
        <taxon>Tineoidea</taxon>
        <taxon>Psychidae</taxon>
        <taxon>Oiketicinae</taxon>
        <taxon>Eumeta</taxon>
    </lineage>
</organism>
<keyword evidence="3" id="KW-1185">Reference proteome</keyword>
<feature type="region of interest" description="Disordered" evidence="1">
    <location>
        <begin position="187"/>
        <end position="219"/>
    </location>
</feature>
<dbReference type="AlphaFoldDB" id="A0A4C1X5Q8"/>
<evidence type="ECO:0000313" key="3">
    <source>
        <dbReference type="Proteomes" id="UP000299102"/>
    </source>
</evidence>
<protein>
    <submittedName>
        <fullName evidence="2">Uncharacterized protein</fullName>
    </submittedName>
</protein>
<name>A0A4C1X5Q8_EUMVA</name>
<dbReference type="EMBL" id="BGZK01000719">
    <property type="protein sequence ID" value="GBP57555.1"/>
    <property type="molecule type" value="Genomic_DNA"/>
</dbReference>